<evidence type="ECO:0000256" key="3">
    <source>
        <dbReference type="ARBA" id="ARBA00022630"/>
    </source>
</evidence>
<dbReference type="Gene3D" id="3.50.50.60">
    <property type="entry name" value="FAD/NAD(P)-binding domain"/>
    <property type="match status" value="1"/>
</dbReference>
<evidence type="ECO:0000256" key="2">
    <source>
        <dbReference type="ARBA" id="ARBA00005349"/>
    </source>
</evidence>
<dbReference type="InterPro" id="IPR010971">
    <property type="entry name" value="UbiH/COQ6"/>
</dbReference>
<gene>
    <name evidence="8" type="ORF">HHI36_000087</name>
</gene>
<evidence type="ECO:0000256" key="1">
    <source>
        <dbReference type="ARBA" id="ARBA00001974"/>
    </source>
</evidence>
<keyword evidence="5" id="KW-0560">Oxidoreductase</keyword>
<comment type="caution">
    <text evidence="8">The sequence shown here is derived from an EMBL/GenBank/DDBJ whole genome shotgun (WGS) entry which is preliminary data.</text>
</comment>
<dbReference type="FunFam" id="3.50.50.60:FF:000021">
    <property type="entry name" value="Ubiquinone biosynthesis monooxygenase COQ6"/>
    <property type="match status" value="1"/>
</dbReference>
<dbReference type="Pfam" id="PF01494">
    <property type="entry name" value="FAD_binding_3"/>
    <property type="match status" value="1"/>
</dbReference>
<name>A0ABD2P4H6_9CUCU</name>
<evidence type="ECO:0000313" key="8">
    <source>
        <dbReference type="EMBL" id="KAL3285557.1"/>
    </source>
</evidence>
<comment type="cofactor">
    <cofactor evidence="1">
        <name>FAD</name>
        <dbReference type="ChEBI" id="CHEBI:57692"/>
    </cofactor>
</comment>
<evidence type="ECO:0000256" key="6">
    <source>
        <dbReference type="ARBA" id="ARBA00023033"/>
    </source>
</evidence>
<dbReference type="InterPro" id="IPR051205">
    <property type="entry name" value="UbiH/COQ6_monooxygenase"/>
</dbReference>
<keyword evidence="9" id="KW-1185">Reference proteome</keyword>
<comment type="similarity">
    <text evidence="2">Belongs to the UbiH/COQ6 family.</text>
</comment>
<dbReference type="Gene3D" id="3.30.9.10">
    <property type="entry name" value="D-Amino Acid Oxidase, subunit A, domain 2"/>
    <property type="match status" value="1"/>
</dbReference>
<evidence type="ECO:0000256" key="4">
    <source>
        <dbReference type="ARBA" id="ARBA00022827"/>
    </source>
</evidence>
<dbReference type="SUPFAM" id="SSF51905">
    <property type="entry name" value="FAD/NAD(P)-binding domain"/>
    <property type="match status" value="1"/>
</dbReference>
<dbReference type="Proteomes" id="UP001516400">
    <property type="component" value="Unassembled WGS sequence"/>
</dbReference>
<sequence length="251" mass="27892">MGVHFVSWNYDQMGIVATLELEEECDNTVAWQRFYPDGTIALLPLNNKFSSLVWSTTLHHSKELLSLTEQEFIDKLNESLWRTSGKNFIVEESTKAFDQFMKVLNLSSTKERQLPPKIIRCKENSRASFPLGFGHATNYVMKGAALVGDAAHRVHPMAGQGANLGFGDITCLNEILGEAAYCGSELGSLLYLKDYETRRQRRNVPTMLAIEGLHRLYGTDSPPAVLVRSIGLQAVNALQPLKGLIKSFAAS</sequence>
<keyword evidence="4" id="KW-0274">FAD</keyword>
<keyword evidence="6" id="KW-0503">Monooxygenase</keyword>
<feature type="domain" description="FAD-binding" evidence="7">
    <location>
        <begin position="134"/>
        <end position="201"/>
    </location>
</feature>
<dbReference type="PANTHER" id="PTHR43876:SF7">
    <property type="entry name" value="UBIQUINONE BIOSYNTHESIS MONOOXYGENASE COQ6, MITOCHONDRIAL"/>
    <property type="match status" value="1"/>
</dbReference>
<accession>A0ABD2P4H6</accession>
<dbReference type="AlphaFoldDB" id="A0ABD2P4H6"/>
<evidence type="ECO:0000256" key="5">
    <source>
        <dbReference type="ARBA" id="ARBA00023002"/>
    </source>
</evidence>
<evidence type="ECO:0000313" key="9">
    <source>
        <dbReference type="Proteomes" id="UP001516400"/>
    </source>
</evidence>
<dbReference type="InterPro" id="IPR002938">
    <property type="entry name" value="FAD-bd"/>
</dbReference>
<dbReference type="EMBL" id="JABFTP020000185">
    <property type="protein sequence ID" value="KAL3285557.1"/>
    <property type="molecule type" value="Genomic_DNA"/>
</dbReference>
<organism evidence="8 9">
    <name type="scientific">Cryptolaemus montrouzieri</name>
    <dbReference type="NCBI Taxonomy" id="559131"/>
    <lineage>
        <taxon>Eukaryota</taxon>
        <taxon>Metazoa</taxon>
        <taxon>Ecdysozoa</taxon>
        <taxon>Arthropoda</taxon>
        <taxon>Hexapoda</taxon>
        <taxon>Insecta</taxon>
        <taxon>Pterygota</taxon>
        <taxon>Neoptera</taxon>
        <taxon>Endopterygota</taxon>
        <taxon>Coleoptera</taxon>
        <taxon>Polyphaga</taxon>
        <taxon>Cucujiformia</taxon>
        <taxon>Coccinelloidea</taxon>
        <taxon>Coccinellidae</taxon>
        <taxon>Scymninae</taxon>
        <taxon>Scymnini</taxon>
        <taxon>Cryptolaemus</taxon>
    </lineage>
</organism>
<keyword evidence="3" id="KW-0285">Flavoprotein</keyword>
<proteinExistence type="inferred from homology"/>
<dbReference type="GO" id="GO:0006744">
    <property type="term" value="P:ubiquinone biosynthetic process"/>
    <property type="evidence" value="ECO:0007669"/>
    <property type="project" value="UniProtKB-ARBA"/>
</dbReference>
<protein>
    <recommendedName>
        <fullName evidence="7">FAD-binding domain-containing protein</fullName>
    </recommendedName>
</protein>
<dbReference type="InterPro" id="IPR036188">
    <property type="entry name" value="FAD/NAD-bd_sf"/>
</dbReference>
<dbReference type="NCBIfam" id="TIGR01988">
    <property type="entry name" value="Ubi-OHases"/>
    <property type="match status" value="1"/>
</dbReference>
<evidence type="ECO:0000259" key="7">
    <source>
        <dbReference type="Pfam" id="PF01494"/>
    </source>
</evidence>
<reference evidence="8 9" key="1">
    <citation type="journal article" date="2021" name="BMC Biol.">
        <title>Horizontally acquired antibacterial genes associated with adaptive radiation of ladybird beetles.</title>
        <authorList>
            <person name="Li H.S."/>
            <person name="Tang X.F."/>
            <person name="Huang Y.H."/>
            <person name="Xu Z.Y."/>
            <person name="Chen M.L."/>
            <person name="Du X.Y."/>
            <person name="Qiu B.Y."/>
            <person name="Chen P.T."/>
            <person name="Zhang W."/>
            <person name="Slipinski A."/>
            <person name="Escalona H.E."/>
            <person name="Waterhouse R.M."/>
            <person name="Zwick A."/>
            <person name="Pang H."/>
        </authorList>
    </citation>
    <scope>NUCLEOTIDE SEQUENCE [LARGE SCALE GENOMIC DNA]</scope>
    <source>
        <strain evidence="8">SYSU2018</strain>
    </source>
</reference>
<dbReference type="GO" id="GO:0004497">
    <property type="term" value="F:monooxygenase activity"/>
    <property type="evidence" value="ECO:0007669"/>
    <property type="project" value="UniProtKB-KW"/>
</dbReference>
<dbReference type="PANTHER" id="PTHR43876">
    <property type="entry name" value="UBIQUINONE BIOSYNTHESIS MONOOXYGENASE COQ6, MITOCHONDRIAL"/>
    <property type="match status" value="1"/>
</dbReference>